<evidence type="ECO:0000313" key="2">
    <source>
        <dbReference type="Proteomes" id="UP000627838"/>
    </source>
</evidence>
<gene>
    <name evidence="1" type="ORF">H4W34_007483</name>
</gene>
<dbReference type="RefSeq" id="WP_192763489.1">
    <property type="nucleotide sequence ID" value="NZ_JADBDZ010000001.1"/>
</dbReference>
<dbReference type="EC" id="2.5.1.32" evidence="1"/>
<dbReference type="InterPro" id="IPR002060">
    <property type="entry name" value="Squ/phyt_synthse"/>
</dbReference>
<accession>A0ABR9K487</accession>
<proteinExistence type="predicted"/>
<name>A0ABR9K487_9ACTN</name>
<dbReference type="GO" id="GO:0016740">
    <property type="term" value="F:transferase activity"/>
    <property type="evidence" value="ECO:0007669"/>
    <property type="project" value="UniProtKB-KW"/>
</dbReference>
<dbReference type="PANTHER" id="PTHR31480">
    <property type="entry name" value="BIFUNCTIONAL LYCOPENE CYCLASE/PHYTOENE SYNTHASE"/>
    <property type="match status" value="1"/>
</dbReference>
<keyword evidence="2" id="KW-1185">Reference proteome</keyword>
<dbReference type="Gene3D" id="1.10.600.10">
    <property type="entry name" value="Farnesyl Diphosphate Synthase"/>
    <property type="match status" value="1"/>
</dbReference>
<dbReference type="InterPro" id="IPR008949">
    <property type="entry name" value="Isoprenoid_synthase_dom_sf"/>
</dbReference>
<comment type="caution">
    <text evidence="1">The sequence shown here is derived from an EMBL/GenBank/DDBJ whole genome shotgun (WGS) entry which is preliminary data.</text>
</comment>
<keyword evidence="1" id="KW-0808">Transferase</keyword>
<protein>
    <submittedName>
        <fullName evidence="1">Phytoene synthase</fullName>
        <ecNumber evidence="1">2.5.1.32</ecNumber>
    </submittedName>
</protein>
<dbReference type="Proteomes" id="UP000627838">
    <property type="component" value="Unassembled WGS sequence"/>
</dbReference>
<sequence>MKQNLDAAGLRDPGLRTAYAACETFLRRRNSAAYPAARSLLPPGRRPYWDAILAFTTYVDDLLDDPAVPVEERAASYDGYTRRFRLRAEGREPWPDPPDEGALLARAFADFTATWRIPGASVHLFLDTIRTDLHVTQYPTFDDLSRYITGVCVQGSQWGGVLFNPRDERAAAAAASAMSFGLQLTDYLDDLREDLADGRLYLPLEDLDRFGLCRAEVERAAETATMTPRLRELVRFQLHRARAYLDEAARWRPLVHPSMRELPRQYVALARAETDRIARDDYDVFHPSRRRRATAAVRAAAALGAARVRARASRLSHAVPVPPTATGERS</sequence>
<reference evidence="1 2" key="1">
    <citation type="submission" date="2020-10" db="EMBL/GenBank/DDBJ databases">
        <title>Sequencing the genomes of 1000 actinobacteria strains.</title>
        <authorList>
            <person name="Klenk H.-P."/>
        </authorList>
    </citation>
    <scope>NUCLEOTIDE SEQUENCE [LARGE SCALE GENOMIC DNA]</scope>
    <source>
        <strain evidence="1 2">DSM 46744</strain>
    </source>
</reference>
<dbReference type="EMBL" id="JADBDZ010000001">
    <property type="protein sequence ID" value="MBE1537650.1"/>
    <property type="molecule type" value="Genomic_DNA"/>
</dbReference>
<dbReference type="Pfam" id="PF00494">
    <property type="entry name" value="SQS_PSY"/>
    <property type="match status" value="1"/>
</dbReference>
<dbReference type="SUPFAM" id="SSF48576">
    <property type="entry name" value="Terpenoid synthases"/>
    <property type="match status" value="1"/>
</dbReference>
<organism evidence="1 2">
    <name type="scientific">Actinomadura algeriensis</name>
    <dbReference type="NCBI Taxonomy" id="1679523"/>
    <lineage>
        <taxon>Bacteria</taxon>
        <taxon>Bacillati</taxon>
        <taxon>Actinomycetota</taxon>
        <taxon>Actinomycetes</taxon>
        <taxon>Streptosporangiales</taxon>
        <taxon>Thermomonosporaceae</taxon>
        <taxon>Actinomadura</taxon>
    </lineage>
</organism>
<evidence type="ECO:0000313" key="1">
    <source>
        <dbReference type="EMBL" id="MBE1537650.1"/>
    </source>
</evidence>